<proteinExistence type="predicted"/>
<evidence type="ECO:0000313" key="1">
    <source>
        <dbReference type="EMBL" id="CAM9962887.1"/>
    </source>
</evidence>
<name>A0AC59YTC9_RANTA</name>
<gene>
    <name evidence="1" type="ORF">MRATA1EN22A_LOCUS9983</name>
</gene>
<dbReference type="Proteomes" id="UP001162501">
    <property type="component" value="Chromosome 20"/>
</dbReference>
<reference evidence="1" key="2">
    <citation type="submission" date="2025-03" db="EMBL/GenBank/DDBJ databases">
        <authorList>
            <consortium name="ELIXIR-Norway"/>
            <consortium name="Elixir Norway"/>
        </authorList>
    </citation>
    <scope>NUCLEOTIDE SEQUENCE</scope>
</reference>
<accession>A0AC59YTC9</accession>
<protein>
    <submittedName>
        <fullName evidence="1">Uncharacterized protein</fullName>
    </submittedName>
</protein>
<evidence type="ECO:0000313" key="2">
    <source>
        <dbReference type="Proteomes" id="UP001162501"/>
    </source>
</evidence>
<reference evidence="1" key="1">
    <citation type="submission" date="2023-05" db="EMBL/GenBank/DDBJ databases">
        <authorList>
            <consortium name="ELIXIR-Norway"/>
        </authorList>
    </citation>
    <scope>NUCLEOTIDE SEQUENCE</scope>
</reference>
<organism evidence="1 2">
    <name type="scientific">Rangifer tarandus platyrhynchus</name>
    <name type="common">Svalbard reindeer</name>
    <dbReference type="NCBI Taxonomy" id="3082113"/>
    <lineage>
        <taxon>Eukaryota</taxon>
        <taxon>Metazoa</taxon>
        <taxon>Chordata</taxon>
        <taxon>Craniata</taxon>
        <taxon>Vertebrata</taxon>
        <taxon>Euteleostomi</taxon>
        <taxon>Mammalia</taxon>
        <taxon>Eutheria</taxon>
        <taxon>Laurasiatheria</taxon>
        <taxon>Artiodactyla</taxon>
        <taxon>Ruminantia</taxon>
        <taxon>Pecora</taxon>
        <taxon>Cervidae</taxon>
        <taxon>Odocoileinae</taxon>
        <taxon>Rangifer</taxon>
    </lineage>
</organism>
<sequence length="101" mass="11494">MAFLAVVRVPWYGWRTIGLVTKSCCCSAPKIMSNCLQSHELQHTRLPWLSSLTIFLSLLKLMSIESLMPPNHLIFCHPHLLLPSVFLSIRVLSIESAFCIR</sequence>
<dbReference type="EMBL" id="OX596104">
    <property type="protein sequence ID" value="CAM9962887.1"/>
    <property type="molecule type" value="Genomic_DNA"/>
</dbReference>